<reference evidence="2" key="1">
    <citation type="submission" date="2009-03" db="EMBL/GenBank/DDBJ databases">
        <title>Caligus rogercresseyi ESTs and full-length cDNAs.</title>
        <authorList>
            <person name="Yasuike M."/>
            <person name="von Schalburg K."/>
            <person name="Cooper G."/>
            <person name="Leong J."/>
            <person name="Jones S.R.M."/>
            <person name="Koop B.F."/>
        </authorList>
    </citation>
    <scope>NUCLEOTIDE SEQUENCE</scope>
    <source>
        <tissue evidence="2">Whole tissue</tissue>
    </source>
</reference>
<dbReference type="Pfam" id="PF03096">
    <property type="entry name" value="Ndr"/>
    <property type="match status" value="1"/>
</dbReference>
<comment type="similarity">
    <text evidence="1">Belongs to the NDRG family.</text>
</comment>
<organism evidence="2">
    <name type="scientific">Caligus rogercresseyi</name>
    <name type="common">Sea louse</name>
    <dbReference type="NCBI Taxonomy" id="217165"/>
    <lineage>
        <taxon>Eukaryota</taxon>
        <taxon>Metazoa</taxon>
        <taxon>Ecdysozoa</taxon>
        <taxon>Arthropoda</taxon>
        <taxon>Crustacea</taxon>
        <taxon>Multicrustacea</taxon>
        <taxon>Hexanauplia</taxon>
        <taxon>Copepoda</taxon>
        <taxon>Siphonostomatoida</taxon>
        <taxon>Caligidae</taxon>
        <taxon>Caligus</taxon>
    </lineage>
</organism>
<proteinExistence type="evidence at transcript level"/>
<dbReference type="InterPro" id="IPR004142">
    <property type="entry name" value="NDRG"/>
</dbReference>
<protein>
    <submittedName>
        <fullName evidence="2">NDRG3</fullName>
    </submittedName>
</protein>
<dbReference type="EMBL" id="BT076236">
    <property type="protein sequence ID" value="ACO10660.1"/>
    <property type="molecule type" value="mRNA"/>
</dbReference>
<dbReference type="Gene3D" id="3.40.50.1820">
    <property type="entry name" value="alpha/beta hydrolase"/>
    <property type="match status" value="1"/>
</dbReference>
<name>C1BNQ7_CALRO</name>
<gene>
    <name evidence="2" type="primary">NDRG3</name>
</gene>
<dbReference type="InterPro" id="IPR029058">
    <property type="entry name" value="AB_hydrolase_fold"/>
</dbReference>
<sequence>MLGAEDVELRNVSLSTPLNRNLNKELGAYEERRVPTSRGMPLSVAIKGDPSKPALLTFHDLGLNFVSNFQAFFNYPDMAELAAKFCVYHINAPGQEEGSEVIFETVEYPDMETLAGMVNDVINELKVVRYVGIGVGLGGNVLLRHAYKYPERLHGLVLVNTFCTAPGWVEWGYQKRNVNHLRNHGVTQAVVDYLLWHHFGVNHEERAHDLVNIFHQHFSADIQPKNLAKLMEQYNWRTAIAIDREFSLENQGGNTKTLKTPILNVAGALSPFSSETVTLNGKLNPQTTSWMKIHECTMVLEEQPAKMAEAFRLFVQGFGFCVNIRKNAVGVVQ</sequence>
<dbReference type="AlphaFoldDB" id="C1BNQ7"/>
<evidence type="ECO:0000256" key="1">
    <source>
        <dbReference type="ARBA" id="ARBA00005598"/>
    </source>
</evidence>
<dbReference type="ESTHER" id="calro-c1bnq7">
    <property type="family name" value="Ndr_family"/>
</dbReference>
<accession>C1BNQ7</accession>
<evidence type="ECO:0000313" key="2">
    <source>
        <dbReference type="EMBL" id="ACO10660.1"/>
    </source>
</evidence>
<dbReference type="PANTHER" id="PTHR11034">
    <property type="entry name" value="N-MYC DOWNSTREAM REGULATED"/>
    <property type="match status" value="1"/>
</dbReference>
<dbReference type="SUPFAM" id="SSF53474">
    <property type="entry name" value="alpha/beta-Hydrolases"/>
    <property type="match status" value="1"/>
</dbReference>